<evidence type="ECO:0000313" key="2">
    <source>
        <dbReference type="EMBL" id="CAE7788101.1"/>
    </source>
</evidence>
<sequence>DKLSTSFATVLPTGSHHVELDDLPSTLIPYSDEPTKVRKVRFNLTLTTVHEVTPYSEVYGMHPRLLKVQPGEFYLQPAPRRDDRSDSEEEDGLPDSMQSYPQMTRQFLLRALPKAWWKLWPLLFAAFWLRAFGVKTVL</sequence>
<comment type="caution">
    <text evidence="2">The sequence shown here is derived from an EMBL/GenBank/DDBJ whole genome shotgun (WGS) entry which is preliminary data.</text>
</comment>
<dbReference type="OrthoDB" id="10397210at2759"/>
<feature type="non-terminal residue" evidence="2">
    <location>
        <position position="1"/>
    </location>
</feature>
<dbReference type="EMBL" id="CAJNJA010042879">
    <property type="protein sequence ID" value="CAE7788101.1"/>
    <property type="molecule type" value="Genomic_DNA"/>
</dbReference>
<organism evidence="2 3">
    <name type="scientific">Symbiodinium necroappetens</name>
    <dbReference type="NCBI Taxonomy" id="1628268"/>
    <lineage>
        <taxon>Eukaryota</taxon>
        <taxon>Sar</taxon>
        <taxon>Alveolata</taxon>
        <taxon>Dinophyceae</taxon>
        <taxon>Suessiales</taxon>
        <taxon>Symbiodiniaceae</taxon>
        <taxon>Symbiodinium</taxon>
    </lineage>
</organism>
<feature type="non-terminal residue" evidence="2">
    <location>
        <position position="138"/>
    </location>
</feature>
<evidence type="ECO:0000256" key="1">
    <source>
        <dbReference type="SAM" id="MobiDB-lite"/>
    </source>
</evidence>
<dbReference type="Proteomes" id="UP000601435">
    <property type="component" value="Unassembled WGS sequence"/>
</dbReference>
<feature type="region of interest" description="Disordered" evidence="1">
    <location>
        <begin position="76"/>
        <end position="98"/>
    </location>
</feature>
<keyword evidence="3" id="KW-1185">Reference proteome</keyword>
<reference evidence="2" key="1">
    <citation type="submission" date="2021-02" db="EMBL/GenBank/DDBJ databases">
        <authorList>
            <person name="Dougan E. K."/>
            <person name="Rhodes N."/>
            <person name="Thang M."/>
            <person name="Chan C."/>
        </authorList>
    </citation>
    <scope>NUCLEOTIDE SEQUENCE</scope>
</reference>
<name>A0A812YQZ6_9DINO</name>
<evidence type="ECO:0000313" key="3">
    <source>
        <dbReference type="Proteomes" id="UP000601435"/>
    </source>
</evidence>
<accession>A0A812YQZ6</accession>
<protein>
    <submittedName>
        <fullName evidence="2">Uncharacterized protein</fullName>
    </submittedName>
</protein>
<proteinExistence type="predicted"/>
<gene>
    <name evidence="2" type="ORF">SNEC2469_LOCUS23134</name>
</gene>
<dbReference type="AlphaFoldDB" id="A0A812YQZ6"/>